<dbReference type="OrthoDB" id="273199at2"/>
<sequence length="211" mass="23609">MDYERIDRALGRLGQPPQPLETKLSLVERDALLEKALWFPDRDLPTGELAEWATVLIKIGKEPAVMAAVAAVEAALNETSPERADVEFVERVLAELHIWLKSPKTMKDLQRLGDLWWSLTRNPPQTALTSLGDATVMAWLVAGYDPEGWGDPPEDSEQVRDWLEEAANNLTAVVDVFSLVQQAVEPERHELLVTSVRSAVGTWREMDSTLN</sequence>
<proteinExistence type="predicted"/>
<evidence type="ECO:0000313" key="2">
    <source>
        <dbReference type="Proteomes" id="UP000318313"/>
    </source>
</evidence>
<dbReference type="Proteomes" id="UP000318313">
    <property type="component" value="Chromosome"/>
</dbReference>
<keyword evidence="2" id="KW-1185">Reference proteome</keyword>
<dbReference type="EMBL" id="CP037452">
    <property type="protein sequence ID" value="QDV51759.1"/>
    <property type="molecule type" value="Genomic_DNA"/>
</dbReference>
<gene>
    <name evidence="1" type="ORF">Enr17x_38170</name>
</gene>
<dbReference type="KEGG" id="gfm:Enr17x_38170"/>
<dbReference type="RefSeq" id="WP_145311153.1">
    <property type="nucleotide sequence ID" value="NZ_CP037452.1"/>
</dbReference>
<evidence type="ECO:0000313" key="1">
    <source>
        <dbReference type="EMBL" id="QDV51759.1"/>
    </source>
</evidence>
<protein>
    <submittedName>
        <fullName evidence="1">Uncharacterized protein</fullName>
    </submittedName>
</protein>
<reference evidence="1 2" key="1">
    <citation type="submission" date="2019-03" db="EMBL/GenBank/DDBJ databases">
        <title>Deep-cultivation of Planctomycetes and their phenomic and genomic characterization uncovers novel biology.</title>
        <authorList>
            <person name="Wiegand S."/>
            <person name="Jogler M."/>
            <person name="Boedeker C."/>
            <person name="Pinto D."/>
            <person name="Vollmers J."/>
            <person name="Rivas-Marin E."/>
            <person name="Kohn T."/>
            <person name="Peeters S.H."/>
            <person name="Heuer A."/>
            <person name="Rast P."/>
            <person name="Oberbeckmann S."/>
            <person name="Bunk B."/>
            <person name="Jeske O."/>
            <person name="Meyerdierks A."/>
            <person name="Storesund J.E."/>
            <person name="Kallscheuer N."/>
            <person name="Luecker S."/>
            <person name="Lage O.M."/>
            <person name="Pohl T."/>
            <person name="Merkel B.J."/>
            <person name="Hornburger P."/>
            <person name="Mueller R.-W."/>
            <person name="Bruemmer F."/>
            <person name="Labrenz M."/>
            <person name="Spormann A.M."/>
            <person name="Op den Camp H."/>
            <person name="Overmann J."/>
            <person name="Amann R."/>
            <person name="Jetten M.S.M."/>
            <person name="Mascher T."/>
            <person name="Medema M.H."/>
            <person name="Devos D.P."/>
            <person name="Kaster A.-K."/>
            <person name="Ovreas L."/>
            <person name="Rohde M."/>
            <person name="Galperin M.Y."/>
            <person name="Jogler C."/>
        </authorList>
    </citation>
    <scope>NUCLEOTIDE SEQUENCE [LARGE SCALE GENOMIC DNA]</scope>
    <source>
        <strain evidence="1 2">Enr17</strain>
    </source>
</reference>
<dbReference type="AlphaFoldDB" id="A0A518IF96"/>
<accession>A0A518IF96</accession>
<name>A0A518IF96_9PLAN</name>
<organism evidence="1 2">
    <name type="scientific">Gimesia fumaroli</name>
    <dbReference type="NCBI Taxonomy" id="2527976"/>
    <lineage>
        <taxon>Bacteria</taxon>
        <taxon>Pseudomonadati</taxon>
        <taxon>Planctomycetota</taxon>
        <taxon>Planctomycetia</taxon>
        <taxon>Planctomycetales</taxon>
        <taxon>Planctomycetaceae</taxon>
        <taxon>Gimesia</taxon>
    </lineage>
</organism>